<proteinExistence type="inferred from homology"/>
<keyword evidence="2 6" id="KW-0813">Transport</keyword>
<accession>A0ABC9F5U3</accession>
<name>A0ABC9F5U3_9POAL</name>
<feature type="compositionally biased region" description="Basic and acidic residues" evidence="7">
    <location>
        <begin position="29"/>
        <end position="49"/>
    </location>
</feature>
<keyword evidence="3 6" id="KW-0812">Transmembrane</keyword>
<evidence type="ECO:0000313" key="8">
    <source>
        <dbReference type="EMBL" id="CAL5069644.1"/>
    </source>
</evidence>
<dbReference type="Pfam" id="PF16913">
    <property type="entry name" value="PUNUT"/>
    <property type="match status" value="1"/>
</dbReference>
<feature type="transmembrane region" description="Helical" evidence="6">
    <location>
        <begin position="313"/>
        <end position="330"/>
    </location>
</feature>
<gene>
    <name evidence="8" type="ORF">URODEC1_LOCUS102331</name>
</gene>
<keyword evidence="5 6" id="KW-0472">Membrane</keyword>
<dbReference type="PANTHER" id="PTHR31376">
    <property type="entry name" value="OS09G0467300 PROTEIN-RELATED"/>
    <property type="match status" value="1"/>
</dbReference>
<evidence type="ECO:0000256" key="3">
    <source>
        <dbReference type="ARBA" id="ARBA00022692"/>
    </source>
</evidence>
<feature type="transmembrane region" description="Helical" evidence="6">
    <location>
        <begin position="255"/>
        <end position="279"/>
    </location>
</feature>
<dbReference type="InterPro" id="IPR030182">
    <property type="entry name" value="PUP_plant"/>
</dbReference>
<evidence type="ECO:0000256" key="6">
    <source>
        <dbReference type="RuleBase" id="RU368015"/>
    </source>
</evidence>
<evidence type="ECO:0000256" key="5">
    <source>
        <dbReference type="ARBA" id="ARBA00023136"/>
    </source>
</evidence>
<feature type="transmembrane region" description="Helical" evidence="6">
    <location>
        <begin position="285"/>
        <end position="306"/>
    </location>
</feature>
<dbReference type="EMBL" id="OZ075115">
    <property type="protein sequence ID" value="CAL5069644.1"/>
    <property type="molecule type" value="Genomic_DNA"/>
</dbReference>
<protein>
    <recommendedName>
        <fullName evidence="6">Probable purine permease</fullName>
    </recommendedName>
</protein>
<comment type="caution">
    <text evidence="6">Lacks conserved residue(s) required for the propagation of feature annotation.</text>
</comment>
<organism evidence="8 9">
    <name type="scientific">Urochloa decumbens</name>
    <dbReference type="NCBI Taxonomy" id="240449"/>
    <lineage>
        <taxon>Eukaryota</taxon>
        <taxon>Viridiplantae</taxon>
        <taxon>Streptophyta</taxon>
        <taxon>Embryophyta</taxon>
        <taxon>Tracheophyta</taxon>
        <taxon>Spermatophyta</taxon>
        <taxon>Magnoliopsida</taxon>
        <taxon>Liliopsida</taxon>
        <taxon>Poales</taxon>
        <taxon>Poaceae</taxon>
        <taxon>PACMAD clade</taxon>
        <taxon>Panicoideae</taxon>
        <taxon>Panicodae</taxon>
        <taxon>Paniceae</taxon>
        <taxon>Melinidinae</taxon>
        <taxon>Urochloa</taxon>
    </lineage>
</organism>
<sequence length="360" mass="39397">MSSSGDRGAAIETAGVVGDGLRQRRVRPRRAERGHAPRQDLLRPGRQEPVDANGGAVLRHAARHPAANLLPDPAAVLLLLRGPAAARQARRHLRRPGRPHRRRQPDVLVRPHVPAHVDLRHHLREPGLVQRPLLLLPQQGEVPCAHPQLRRAAHLLGGARRRQPRLRRQRQRHPKGKFPAGFALTLSASALFSLILSLMQLTFEEVLRSDALPTVLEMQFWSNTAAAVVSVAGLFASGEWHTIAGESAAYGKGEVAYAMTLAWTAVSWQLCTMGLMGLVAMVSSLFTNVISTVGTPLAPVIAVIFLGDRLDGVKLLAMLLAVWGLMSYVYQHYLDDRAKAKMIAEKSDEQAVQDAKISAE</sequence>
<reference evidence="8" key="1">
    <citation type="submission" date="2024-10" db="EMBL/GenBank/DDBJ databases">
        <authorList>
            <person name="Ryan C."/>
        </authorList>
    </citation>
    <scope>NUCLEOTIDE SEQUENCE [LARGE SCALE GENOMIC DNA]</scope>
</reference>
<dbReference type="AlphaFoldDB" id="A0ABC9F5U3"/>
<comment type="similarity">
    <text evidence="1 6">Belongs to the purine permeases (TC 2.A.7.14) family.</text>
</comment>
<evidence type="ECO:0000256" key="4">
    <source>
        <dbReference type="ARBA" id="ARBA00022989"/>
    </source>
</evidence>
<dbReference type="GO" id="GO:0015211">
    <property type="term" value="F:purine nucleoside transmembrane transporter activity"/>
    <property type="evidence" value="ECO:0007669"/>
    <property type="project" value="UniProtKB-UniRule"/>
</dbReference>
<keyword evidence="9" id="KW-1185">Reference proteome</keyword>
<dbReference type="PANTHER" id="PTHR31376:SF48">
    <property type="entry name" value="PURINE PERMEASE-RELATED"/>
    <property type="match status" value="1"/>
</dbReference>
<evidence type="ECO:0000256" key="2">
    <source>
        <dbReference type="ARBA" id="ARBA00022448"/>
    </source>
</evidence>
<keyword evidence="4 6" id="KW-1133">Transmembrane helix</keyword>
<dbReference type="Proteomes" id="UP001497457">
    <property type="component" value="Chromosome 5rd"/>
</dbReference>
<evidence type="ECO:0000256" key="1">
    <source>
        <dbReference type="ARBA" id="ARBA00006213"/>
    </source>
</evidence>
<evidence type="ECO:0000256" key="7">
    <source>
        <dbReference type="SAM" id="MobiDB-lite"/>
    </source>
</evidence>
<feature type="region of interest" description="Disordered" evidence="7">
    <location>
        <begin position="1"/>
        <end position="49"/>
    </location>
</feature>
<feature type="transmembrane region" description="Helical" evidence="6">
    <location>
        <begin position="178"/>
        <end position="200"/>
    </location>
</feature>
<comment type="subcellular location">
    <subcellularLocation>
        <location evidence="6">Membrane</location>
        <topology evidence="6">Multi-pass membrane protein</topology>
    </subcellularLocation>
</comment>
<evidence type="ECO:0000313" key="9">
    <source>
        <dbReference type="Proteomes" id="UP001497457"/>
    </source>
</evidence>
<dbReference type="GO" id="GO:0016020">
    <property type="term" value="C:membrane"/>
    <property type="evidence" value="ECO:0007669"/>
    <property type="project" value="UniProtKB-SubCell"/>
</dbReference>
<dbReference type="GO" id="GO:0005345">
    <property type="term" value="F:purine nucleobase transmembrane transporter activity"/>
    <property type="evidence" value="ECO:0007669"/>
    <property type="project" value="UniProtKB-UniRule"/>
</dbReference>